<evidence type="ECO:0000313" key="10">
    <source>
        <dbReference type="EMBL" id="GGX58784.1"/>
    </source>
</evidence>
<keyword evidence="3" id="KW-0808">Transferase</keyword>
<dbReference type="Proteomes" id="UP000645555">
    <property type="component" value="Unassembled WGS sequence"/>
</dbReference>
<proteinExistence type="inferred from homology"/>
<feature type="compositionally biased region" description="Low complexity" evidence="8">
    <location>
        <begin position="390"/>
        <end position="406"/>
    </location>
</feature>
<keyword evidence="6 9" id="KW-0472">Membrane</keyword>
<feature type="transmembrane region" description="Helical" evidence="9">
    <location>
        <begin position="164"/>
        <end position="188"/>
    </location>
</feature>
<dbReference type="GO" id="GO:0016758">
    <property type="term" value="F:hexosyltransferase activity"/>
    <property type="evidence" value="ECO:0007669"/>
    <property type="project" value="InterPro"/>
</dbReference>
<feature type="region of interest" description="Disordered" evidence="8">
    <location>
        <begin position="384"/>
        <end position="508"/>
    </location>
</feature>
<name>A0A918KCE8_9ACTN</name>
<comment type="caution">
    <text evidence="10">The sequence shown here is derived from an EMBL/GenBank/DDBJ whole genome shotgun (WGS) entry which is preliminary data.</text>
</comment>
<dbReference type="RefSeq" id="WP_359313191.1">
    <property type="nucleotide sequence ID" value="NZ_BMWD01000008.1"/>
</dbReference>
<evidence type="ECO:0000256" key="4">
    <source>
        <dbReference type="ARBA" id="ARBA00022692"/>
    </source>
</evidence>
<organism evidence="10 11">
    <name type="scientific">Streptomyces fructofermentans</name>
    <dbReference type="NCBI Taxonomy" id="152141"/>
    <lineage>
        <taxon>Bacteria</taxon>
        <taxon>Bacillati</taxon>
        <taxon>Actinomycetota</taxon>
        <taxon>Actinomycetes</taxon>
        <taxon>Kitasatosporales</taxon>
        <taxon>Streptomycetaceae</taxon>
        <taxon>Streptomyces</taxon>
    </lineage>
</organism>
<feature type="transmembrane region" description="Helical" evidence="9">
    <location>
        <begin position="113"/>
        <end position="129"/>
    </location>
</feature>
<feature type="transmembrane region" description="Helical" evidence="9">
    <location>
        <begin position="327"/>
        <end position="346"/>
    </location>
</feature>
<evidence type="ECO:0000256" key="8">
    <source>
        <dbReference type="SAM" id="MobiDB-lite"/>
    </source>
</evidence>
<dbReference type="Pfam" id="PF09594">
    <property type="entry name" value="GT87"/>
    <property type="match status" value="1"/>
</dbReference>
<feature type="transmembrane region" description="Helical" evidence="9">
    <location>
        <begin position="284"/>
        <end position="301"/>
    </location>
</feature>
<feature type="transmembrane region" description="Helical" evidence="9">
    <location>
        <begin position="361"/>
        <end position="381"/>
    </location>
</feature>
<evidence type="ECO:0000256" key="7">
    <source>
        <dbReference type="ARBA" id="ARBA00024033"/>
    </source>
</evidence>
<accession>A0A918KCE8</accession>
<evidence type="ECO:0000256" key="6">
    <source>
        <dbReference type="ARBA" id="ARBA00023136"/>
    </source>
</evidence>
<dbReference type="InterPro" id="IPR018584">
    <property type="entry name" value="GT87"/>
</dbReference>
<evidence type="ECO:0000256" key="5">
    <source>
        <dbReference type="ARBA" id="ARBA00022989"/>
    </source>
</evidence>
<sequence length="508" mass="52776">MRAPRTGRGRLLSVLVLATAVAVFTATVPLLRGWFDLRVYHGAVDAWVHHGGRLYDYRVPGTAYGFTYPPFAAVAMLPMALLGLHAAVAVGLLVNLAATASVLRALLPDRVRAHGWYGVAVTVCLLALLEPVRDTFSFGQVNLVLLALVLGDAVPLAAGRERRWAGTGIGLAAAIKLTPAIFVVLLLLAGRRRAAATAAGVALAATALAARAAPDASRFYWTEAVWDTTRVGRLSYVSNQSLQGVLARLAEPGVPSRAAWALAALAVLALWVRRVRRALAGDDLLGAFALTGLAACLVSPITWVHHLVWLLPSLAILVESGLRRRRLLRLAGVLYVLLCSSVVWLWTDDASGPAGLVGSNAYVWITLGLLAGLPVGQSRAIRPTRRRITRATAPAPSTAAPAIRPARPGRPTEESGPPDATEAPEYAEAPGRAEAAAPVAVAPADSAAGPAASDADVAAEAAADADPVPADCAAGPAWATGRGGRSDPTGSTRPAASKPQSRSERASS</sequence>
<feature type="compositionally biased region" description="Polar residues" evidence="8">
    <location>
        <begin position="488"/>
        <end position="500"/>
    </location>
</feature>
<comment type="similarity">
    <text evidence="7">Belongs to the glycosyltransferase 87 family.</text>
</comment>
<dbReference type="AlphaFoldDB" id="A0A918KCE8"/>
<reference evidence="10" key="2">
    <citation type="submission" date="2020-09" db="EMBL/GenBank/DDBJ databases">
        <authorList>
            <person name="Sun Q."/>
            <person name="Ohkuma M."/>
        </authorList>
    </citation>
    <scope>NUCLEOTIDE SEQUENCE</scope>
    <source>
        <strain evidence="10">JCM 4956</strain>
    </source>
</reference>
<evidence type="ECO:0000313" key="11">
    <source>
        <dbReference type="Proteomes" id="UP000645555"/>
    </source>
</evidence>
<evidence type="ECO:0008006" key="12">
    <source>
        <dbReference type="Google" id="ProtNLM"/>
    </source>
</evidence>
<keyword evidence="5 9" id="KW-1133">Transmembrane helix</keyword>
<dbReference type="EMBL" id="BMWD01000008">
    <property type="protein sequence ID" value="GGX58784.1"/>
    <property type="molecule type" value="Genomic_DNA"/>
</dbReference>
<feature type="transmembrane region" description="Helical" evidence="9">
    <location>
        <begin position="254"/>
        <end position="272"/>
    </location>
</feature>
<dbReference type="GO" id="GO:0005886">
    <property type="term" value="C:plasma membrane"/>
    <property type="evidence" value="ECO:0007669"/>
    <property type="project" value="UniProtKB-SubCell"/>
</dbReference>
<keyword evidence="2" id="KW-1003">Cell membrane</keyword>
<protein>
    <recommendedName>
        <fullName evidence="12">Alpha-1,2-mannosyltransferase</fullName>
    </recommendedName>
</protein>
<evidence type="ECO:0000256" key="9">
    <source>
        <dbReference type="SAM" id="Phobius"/>
    </source>
</evidence>
<evidence type="ECO:0000256" key="3">
    <source>
        <dbReference type="ARBA" id="ARBA00022679"/>
    </source>
</evidence>
<comment type="subcellular location">
    <subcellularLocation>
        <location evidence="1">Cell membrane</location>
        <topology evidence="1">Multi-pass membrane protein</topology>
    </subcellularLocation>
</comment>
<keyword evidence="4 9" id="KW-0812">Transmembrane</keyword>
<keyword evidence="11" id="KW-1185">Reference proteome</keyword>
<reference evidence="10" key="1">
    <citation type="journal article" date="2014" name="Int. J. Syst. Evol. Microbiol.">
        <title>Complete genome sequence of Corynebacterium casei LMG S-19264T (=DSM 44701T), isolated from a smear-ripened cheese.</title>
        <authorList>
            <consortium name="US DOE Joint Genome Institute (JGI-PGF)"/>
            <person name="Walter F."/>
            <person name="Albersmeier A."/>
            <person name="Kalinowski J."/>
            <person name="Ruckert C."/>
        </authorList>
    </citation>
    <scope>NUCLEOTIDE SEQUENCE</scope>
    <source>
        <strain evidence="10">JCM 4956</strain>
    </source>
</reference>
<evidence type="ECO:0000256" key="2">
    <source>
        <dbReference type="ARBA" id="ARBA00022475"/>
    </source>
</evidence>
<evidence type="ECO:0000256" key="1">
    <source>
        <dbReference type="ARBA" id="ARBA00004651"/>
    </source>
</evidence>
<feature type="compositionally biased region" description="Low complexity" evidence="8">
    <location>
        <begin position="423"/>
        <end position="477"/>
    </location>
</feature>
<gene>
    <name evidence="10" type="ORF">GCM10010515_28080</name>
</gene>